<keyword evidence="2" id="KW-0333">Golgi apparatus</keyword>
<comment type="caution">
    <text evidence="6">The sequence shown here is derived from an EMBL/GenBank/DDBJ whole genome shotgun (WGS) entry which is preliminary data.</text>
</comment>
<keyword evidence="3" id="KW-0446">Lipid-binding</keyword>
<evidence type="ECO:0000256" key="2">
    <source>
        <dbReference type="ARBA" id="ARBA00023034"/>
    </source>
</evidence>
<dbReference type="InterPro" id="IPR038261">
    <property type="entry name" value="GPP34-like_sf"/>
</dbReference>
<evidence type="ECO:0000256" key="5">
    <source>
        <dbReference type="SAM" id="Phobius"/>
    </source>
</evidence>
<name>A0ABV8TUN8_9ACTN</name>
<reference evidence="7" key="1">
    <citation type="journal article" date="2019" name="Int. J. Syst. Evol. Microbiol.">
        <title>The Global Catalogue of Microorganisms (GCM) 10K type strain sequencing project: providing services to taxonomists for standard genome sequencing and annotation.</title>
        <authorList>
            <consortium name="The Broad Institute Genomics Platform"/>
            <consortium name="The Broad Institute Genome Sequencing Center for Infectious Disease"/>
            <person name="Wu L."/>
            <person name="Ma J."/>
        </authorList>
    </citation>
    <scope>NUCLEOTIDE SEQUENCE [LARGE SCALE GENOMIC DNA]</scope>
    <source>
        <strain evidence="7">IBRC-M 10908</strain>
    </source>
</reference>
<evidence type="ECO:0000313" key="7">
    <source>
        <dbReference type="Proteomes" id="UP001595823"/>
    </source>
</evidence>
<dbReference type="Gene3D" id="1.10.3630.10">
    <property type="entry name" value="yeast vps74-n-term truncation variant domain like"/>
    <property type="match status" value="1"/>
</dbReference>
<dbReference type="Pfam" id="PF05719">
    <property type="entry name" value="GPP34"/>
    <property type="match status" value="1"/>
</dbReference>
<evidence type="ECO:0000313" key="6">
    <source>
        <dbReference type="EMBL" id="MFC4334479.1"/>
    </source>
</evidence>
<keyword evidence="4 5" id="KW-0472">Membrane</keyword>
<protein>
    <submittedName>
        <fullName evidence="6">GPP34 family phosphoprotein</fullName>
    </submittedName>
</protein>
<dbReference type="RefSeq" id="WP_380618246.1">
    <property type="nucleotide sequence ID" value="NZ_JBHSDK010000005.1"/>
</dbReference>
<dbReference type="InterPro" id="IPR008628">
    <property type="entry name" value="GPP34-like"/>
</dbReference>
<keyword evidence="5" id="KW-0812">Transmembrane</keyword>
<proteinExistence type="predicted"/>
<evidence type="ECO:0000256" key="3">
    <source>
        <dbReference type="ARBA" id="ARBA00023121"/>
    </source>
</evidence>
<dbReference type="EMBL" id="JBHSDK010000005">
    <property type="protein sequence ID" value="MFC4334479.1"/>
    <property type="molecule type" value="Genomic_DNA"/>
</dbReference>
<sequence length="241" mass="26272">MDLTLAEETLLLLLDDADGRPVVDADRFYAALAGAVAADLVLQGALKMTDVTDVDHRPGRLVRTGADPGSPEMADVVDLMHGCSPRQAVGKIGGQGDWRRRRLILREIIADGLVDRRGLRASRSRFMGVIPLRSWLPGAHDLETPVALRVERALFEGGEPDEKTAVLISILHAAGALPRLYPNESTAAMERRAQKIRGGDECGPAIERTVRDGRRRTALMTITSATLALFSVGLQLFTYWL</sequence>
<evidence type="ECO:0000256" key="4">
    <source>
        <dbReference type="ARBA" id="ARBA00023136"/>
    </source>
</evidence>
<keyword evidence="7" id="KW-1185">Reference proteome</keyword>
<keyword evidence="5" id="KW-1133">Transmembrane helix</keyword>
<feature type="transmembrane region" description="Helical" evidence="5">
    <location>
        <begin position="218"/>
        <end position="240"/>
    </location>
</feature>
<dbReference type="Proteomes" id="UP001595823">
    <property type="component" value="Unassembled WGS sequence"/>
</dbReference>
<gene>
    <name evidence="6" type="ORF">ACFPET_04620</name>
</gene>
<accession>A0ABV8TUN8</accession>
<evidence type="ECO:0000256" key="1">
    <source>
        <dbReference type="ARBA" id="ARBA00004255"/>
    </source>
</evidence>
<comment type="subcellular location">
    <subcellularLocation>
        <location evidence="1">Golgi apparatus membrane</location>
        <topology evidence="1">Peripheral membrane protein</topology>
        <orientation evidence="1">Cytoplasmic side</orientation>
    </subcellularLocation>
</comment>
<organism evidence="6 7">
    <name type="scientific">Salininema proteolyticum</name>
    <dbReference type="NCBI Taxonomy" id="1607685"/>
    <lineage>
        <taxon>Bacteria</taxon>
        <taxon>Bacillati</taxon>
        <taxon>Actinomycetota</taxon>
        <taxon>Actinomycetes</taxon>
        <taxon>Glycomycetales</taxon>
        <taxon>Glycomycetaceae</taxon>
        <taxon>Salininema</taxon>
    </lineage>
</organism>